<organism evidence="1 2">
    <name type="scientific">Acetobacter tropicalis</name>
    <dbReference type="NCBI Taxonomy" id="104102"/>
    <lineage>
        <taxon>Bacteria</taxon>
        <taxon>Pseudomonadati</taxon>
        <taxon>Pseudomonadota</taxon>
        <taxon>Alphaproteobacteria</taxon>
        <taxon>Acetobacterales</taxon>
        <taxon>Acetobacteraceae</taxon>
        <taxon>Acetobacter</taxon>
    </lineage>
</organism>
<evidence type="ECO:0000313" key="1">
    <source>
        <dbReference type="EMBL" id="OUI86916.1"/>
    </source>
</evidence>
<reference evidence="1 2" key="1">
    <citation type="submission" date="2014-06" db="EMBL/GenBank/DDBJ databases">
        <authorList>
            <person name="Ju J."/>
            <person name="Zhang J."/>
        </authorList>
    </citation>
    <scope>NUCLEOTIDE SEQUENCE [LARGE SCALE GENOMIC DNA]</scope>
    <source>
        <strain evidence="1">DmW_042</strain>
    </source>
</reference>
<dbReference type="Proteomes" id="UP000194565">
    <property type="component" value="Unassembled WGS sequence"/>
</dbReference>
<accession>A0A252ABF3</accession>
<gene>
    <name evidence="1" type="ORF">HC62_02365</name>
</gene>
<dbReference type="AlphaFoldDB" id="A0A252ABF3"/>
<evidence type="ECO:0000313" key="2">
    <source>
        <dbReference type="Proteomes" id="UP000194565"/>
    </source>
</evidence>
<proteinExistence type="predicted"/>
<name>A0A252ABF3_9PROT</name>
<protein>
    <submittedName>
        <fullName evidence="1">Uncharacterized protein</fullName>
    </submittedName>
</protein>
<sequence length="84" mass="9625">MKDGIITGGHRDESGITKHALPHSYLIRHNVPSHNAQKKGNYVRTLPPGRYPQNLWIDLRTTAGRLRDEAGQFSPQFEKFLFIK</sequence>
<dbReference type="EMBL" id="JOMM01000013">
    <property type="protein sequence ID" value="OUI86916.1"/>
    <property type="molecule type" value="Genomic_DNA"/>
</dbReference>
<comment type="caution">
    <text evidence="1">The sequence shown here is derived from an EMBL/GenBank/DDBJ whole genome shotgun (WGS) entry which is preliminary data.</text>
</comment>